<name>U3P9N5_LEIXC</name>
<dbReference type="HOGENOM" id="CLU_2423323_0_0_11"/>
<evidence type="ECO:0000313" key="1">
    <source>
        <dbReference type="EMBL" id="AGW41716.1"/>
    </source>
</evidence>
<dbReference type="AlphaFoldDB" id="U3P9N5"/>
<dbReference type="KEGG" id="lxy:O159_22750"/>
<accession>U3P9N5</accession>
<protein>
    <submittedName>
        <fullName evidence="2">Uncharacterized protein</fullName>
    </submittedName>
</protein>
<dbReference type="Proteomes" id="UP000016743">
    <property type="component" value="Chromosome"/>
</dbReference>
<keyword evidence="3" id="KW-1185">Reference proteome</keyword>
<proteinExistence type="predicted"/>
<dbReference type="EMBL" id="CP006734">
    <property type="protein sequence ID" value="AGW41716.1"/>
    <property type="molecule type" value="Genomic_DNA"/>
</dbReference>
<sequence length="91" mass="10193">MITKYLTRNKRINTRDHDIVVTVNCRTDSFGHTFHTIDLAFDEELSVGYVSRVLAELAARLLDTTDTIPPGHTAFCHAPAAHTRESEKEPG</sequence>
<dbReference type="EMBL" id="CP006734">
    <property type="protein sequence ID" value="AGW42239.1"/>
    <property type="molecule type" value="Genomic_DNA"/>
</dbReference>
<organism evidence="2 3">
    <name type="scientific">Leifsonia xyli subsp. cynodontis DSM 46306</name>
    <dbReference type="NCBI Taxonomy" id="1389489"/>
    <lineage>
        <taxon>Bacteria</taxon>
        <taxon>Bacillati</taxon>
        <taxon>Actinomycetota</taxon>
        <taxon>Actinomycetes</taxon>
        <taxon>Micrococcales</taxon>
        <taxon>Microbacteriaceae</taxon>
        <taxon>Leifsonia</taxon>
    </lineage>
</organism>
<evidence type="ECO:0000313" key="2">
    <source>
        <dbReference type="EMBL" id="AGW42239.1"/>
    </source>
</evidence>
<dbReference type="PATRIC" id="fig|1389489.3.peg.1610"/>
<gene>
    <name evidence="1" type="ORF">O159_16700</name>
    <name evidence="2" type="ORF">O159_22750</name>
</gene>
<reference evidence="2 3" key="1">
    <citation type="journal article" date="2013" name="Genome Announc.">
        <title>Complete Genome Sequence of Leifsonia xyli subsp. cynodontis Strain DSM46306, a Gram-Positive Bacterial Pathogen of Grasses.</title>
        <authorList>
            <person name="Monteiro-Vitorello C.B."/>
            <person name="Zerillo M.M."/>
            <person name="Van Sluys M.A."/>
            <person name="Camargo L.E."/>
            <person name="Kitajima J.P."/>
        </authorList>
    </citation>
    <scope>NUCLEOTIDE SEQUENCE [LARGE SCALE GENOMIC DNA]</scope>
    <source>
        <strain evidence="2 3">DSM 46306</strain>
    </source>
</reference>
<dbReference type="KEGG" id="lxy:O159_16700"/>
<evidence type="ECO:0000313" key="3">
    <source>
        <dbReference type="Proteomes" id="UP000016743"/>
    </source>
</evidence>
<dbReference type="STRING" id="1389489.O159_16700"/>
<dbReference type="RefSeq" id="WP_021755182.1">
    <property type="nucleotide sequence ID" value="NC_022438.1"/>
</dbReference>